<evidence type="ECO:0000256" key="4">
    <source>
        <dbReference type="ARBA" id="ARBA00022776"/>
    </source>
</evidence>
<protein>
    <recommendedName>
        <fullName evidence="10">Kinetochore protein NDC80</fullName>
    </recommendedName>
</protein>
<evidence type="ECO:0000256" key="10">
    <source>
        <dbReference type="RuleBase" id="RU368072"/>
    </source>
</evidence>
<comment type="similarity">
    <text evidence="1 10">Belongs to the NDC80/HEC1 family.</text>
</comment>
<evidence type="ECO:0000256" key="5">
    <source>
        <dbReference type="ARBA" id="ARBA00022838"/>
    </source>
</evidence>
<comment type="subunit">
    <text evidence="10">Component of the NDC80 complex.</text>
</comment>
<evidence type="ECO:0000256" key="8">
    <source>
        <dbReference type="ARBA" id="ARBA00023306"/>
    </source>
</evidence>
<dbReference type="Pfam" id="PF18077">
    <property type="entry name" value="DUF5595"/>
    <property type="match status" value="1"/>
</dbReference>
<dbReference type="PANTHER" id="PTHR10643:SF2">
    <property type="entry name" value="KINETOCHORE PROTEIN NDC80 HOMOLOG"/>
    <property type="match status" value="1"/>
</dbReference>
<reference evidence="16" key="2">
    <citation type="submission" date="2025-09" db="UniProtKB">
        <authorList>
            <consortium name="Ensembl"/>
        </authorList>
    </citation>
    <scope>IDENTIFICATION</scope>
</reference>
<evidence type="ECO:0000259" key="15">
    <source>
        <dbReference type="Pfam" id="PF24487"/>
    </source>
</evidence>
<feature type="coiled-coil region" evidence="11">
    <location>
        <begin position="264"/>
        <end position="390"/>
    </location>
</feature>
<feature type="domain" description="DUF5595" evidence="14">
    <location>
        <begin position="220"/>
        <end position="284"/>
    </location>
</feature>
<dbReference type="GO" id="GO:0005813">
    <property type="term" value="C:centrosome"/>
    <property type="evidence" value="ECO:0007669"/>
    <property type="project" value="UniProtKB-ARBA"/>
</dbReference>
<evidence type="ECO:0000313" key="17">
    <source>
        <dbReference type="Proteomes" id="UP000264820"/>
    </source>
</evidence>
<feature type="coiled-coil region" evidence="11">
    <location>
        <begin position="481"/>
        <end position="508"/>
    </location>
</feature>
<dbReference type="GO" id="GO:0007051">
    <property type="term" value="P:spindle organization"/>
    <property type="evidence" value="ECO:0007669"/>
    <property type="project" value="UniProtKB-ARBA"/>
</dbReference>
<proteinExistence type="inferred from homology"/>
<comment type="subcellular location">
    <subcellularLocation>
        <location evidence="10">Chromosome</location>
        <location evidence="10">Centromere</location>
        <location evidence="10">Kinetochore</location>
    </subcellularLocation>
    <subcellularLocation>
        <location evidence="10">Nucleus</location>
    </subcellularLocation>
</comment>
<keyword evidence="2 10" id="KW-0158">Chromosome</keyword>
<dbReference type="Pfam" id="PF03801">
    <property type="entry name" value="Ndc80_HEC"/>
    <property type="match status" value="1"/>
</dbReference>
<keyword evidence="17" id="KW-1185">Reference proteome</keyword>
<keyword evidence="6 11" id="KW-0175">Coiled coil</keyword>
<dbReference type="GO" id="GO:0005634">
    <property type="term" value="C:nucleus"/>
    <property type="evidence" value="ECO:0007669"/>
    <property type="project" value="UniProtKB-SubCell"/>
</dbReference>
<name>A0A3Q3DG81_HIPCM</name>
<evidence type="ECO:0000256" key="3">
    <source>
        <dbReference type="ARBA" id="ARBA00022618"/>
    </source>
</evidence>
<feature type="domain" description="Kinetochore protein NDC80 loop region" evidence="15">
    <location>
        <begin position="374"/>
        <end position="591"/>
    </location>
</feature>
<evidence type="ECO:0000256" key="7">
    <source>
        <dbReference type="ARBA" id="ARBA00023242"/>
    </source>
</evidence>
<dbReference type="GO" id="GO:0051315">
    <property type="term" value="P:attachment of mitotic spindle microtubules to kinetochore"/>
    <property type="evidence" value="ECO:0007669"/>
    <property type="project" value="UniProtKB-UniRule"/>
</dbReference>
<evidence type="ECO:0000256" key="6">
    <source>
        <dbReference type="ARBA" id="ARBA00023054"/>
    </source>
</evidence>
<feature type="region of interest" description="Disordered" evidence="12">
    <location>
        <begin position="1"/>
        <end position="80"/>
    </location>
</feature>
<comment type="function">
    <text evidence="10">Acts as a component of the essential kinetochore-associated NDC80 complex, which is required for chromosome segregation and spindle checkpoint activity.</text>
</comment>
<dbReference type="OMA" id="PSHKFQK"/>
<keyword evidence="7 10" id="KW-0539">Nucleus</keyword>
<evidence type="ECO:0000259" key="13">
    <source>
        <dbReference type="Pfam" id="PF03801"/>
    </source>
</evidence>
<keyword evidence="5 10" id="KW-0995">Kinetochore</keyword>
<keyword evidence="9 10" id="KW-0137">Centromere</keyword>
<sequence length="624" mass="72505">VARRRMGRASSRAASRLSELPMRVHDSNRMSTAYTTPRSDKPSMGKLSISKPLSQTSDRQKSFFGQRASGASMPRSSSIYGFGGPEKLKDTRPLHDKAFVQQCIRQLHEFLTELGYNVAPKTLQSPSTKEFVKLFEFIYRQLDPTFEMPSSKVEEEVPALLKSLRYPYVLSKSSMYSVGAPHTWPQALGALMWLIDNVKICTSLNQQDLLFSDFCEGSDNIDDSADYNRLFLDYTGTTYTKFMQGEDTYEEDDEKMWRYDEELLVAMEQKHKMMMEEVERLEKENQKDRLQVKRTEQMRLQSDLHKLRDYSAQVEAFQANQEKKYSELDDELNRAAGNLESLKLEQGELQKVLRNQKYKPEDVQRINREKRELQQAIASQSQSLEHAQQSKWSEEIALAKVKEKAELKLSEYHKLARKLKLIPISAENACGHDFELRPFEYGPANVHLNSQTQMLLKKLTNDVEEDRSRLSNSKFSLEQSCEQAMSNIFDKENDLKQLREQIRKVDDRWDAKDKQWAKEVEMVESNRNLLEEKINWGYEEAMQENKALKQQYHLVLLETNEQRRTVCNNLTSMFTTAADHLSATEVALSQHCYSKALEDDEKAVQGLKKMVEDFKLKVQKSFED</sequence>
<dbReference type="InterPro" id="IPR055260">
    <property type="entry name" value="Ndc80_CH"/>
</dbReference>
<dbReference type="InterPro" id="IPR057091">
    <property type="entry name" value="NDC80_loop"/>
</dbReference>
<dbReference type="PANTHER" id="PTHR10643">
    <property type="entry name" value="KINETOCHORE PROTEIN NDC80"/>
    <property type="match status" value="1"/>
</dbReference>
<evidence type="ECO:0000256" key="1">
    <source>
        <dbReference type="ARBA" id="ARBA00007050"/>
    </source>
</evidence>
<dbReference type="AlphaFoldDB" id="A0A3Q3DG81"/>
<feature type="compositionally biased region" description="Low complexity" evidence="12">
    <location>
        <begin position="8"/>
        <end position="18"/>
    </location>
</feature>
<evidence type="ECO:0000256" key="11">
    <source>
        <dbReference type="SAM" id="Coils"/>
    </source>
</evidence>
<evidence type="ECO:0000256" key="12">
    <source>
        <dbReference type="SAM" id="MobiDB-lite"/>
    </source>
</evidence>
<dbReference type="GO" id="GO:0005737">
    <property type="term" value="C:cytoplasm"/>
    <property type="evidence" value="ECO:0007669"/>
    <property type="project" value="UniProtKB-ARBA"/>
</dbReference>
<dbReference type="InterPro" id="IPR005550">
    <property type="entry name" value="Kinetochore_Ndc80"/>
</dbReference>
<evidence type="ECO:0000256" key="9">
    <source>
        <dbReference type="ARBA" id="ARBA00023328"/>
    </source>
</evidence>
<accession>A0A3Q3DG81</accession>
<dbReference type="GO" id="GO:0051301">
    <property type="term" value="P:cell division"/>
    <property type="evidence" value="ECO:0007669"/>
    <property type="project" value="UniProtKB-UniRule"/>
</dbReference>
<evidence type="ECO:0000256" key="2">
    <source>
        <dbReference type="ARBA" id="ARBA00022454"/>
    </source>
</evidence>
<keyword evidence="8 10" id="KW-0131">Cell cycle</keyword>
<dbReference type="GeneTree" id="ENSGT00390000018386"/>
<dbReference type="Pfam" id="PF24487">
    <property type="entry name" value="NDC80_loop"/>
    <property type="match status" value="1"/>
</dbReference>
<dbReference type="GO" id="GO:0031262">
    <property type="term" value="C:Ndc80 complex"/>
    <property type="evidence" value="ECO:0007669"/>
    <property type="project" value="UniProtKB-UniRule"/>
</dbReference>
<dbReference type="InterPro" id="IPR038273">
    <property type="entry name" value="Ndc80_sf"/>
</dbReference>
<keyword evidence="3 10" id="KW-0132">Cell division</keyword>
<keyword evidence="4 10" id="KW-0498">Mitosis</keyword>
<reference evidence="16" key="1">
    <citation type="submission" date="2025-08" db="UniProtKB">
        <authorList>
            <consortium name="Ensembl"/>
        </authorList>
    </citation>
    <scope>IDENTIFICATION</scope>
</reference>
<dbReference type="Gene3D" id="1.10.418.30">
    <property type="entry name" value="Ncd80 complex, Ncd80 subunit"/>
    <property type="match status" value="1"/>
</dbReference>
<evidence type="ECO:0000259" key="14">
    <source>
        <dbReference type="Pfam" id="PF18077"/>
    </source>
</evidence>
<feature type="domain" description="Kinetochore protein Ndc80 CH" evidence="13">
    <location>
        <begin position="76"/>
        <end position="202"/>
    </location>
</feature>
<dbReference type="STRING" id="109280.ENSHCOP00000011384"/>
<evidence type="ECO:0000313" key="16">
    <source>
        <dbReference type="Ensembl" id="ENSHCOP00000011384.1"/>
    </source>
</evidence>
<dbReference type="InterPro" id="IPR040967">
    <property type="entry name" value="DUF5595"/>
</dbReference>
<dbReference type="FunFam" id="1.10.418.30:FF:000002">
    <property type="entry name" value="NDC80, kinetochore complex component"/>
    <property type="match status" value="1"/>
</dbReference>
<dbReference type="Proteomes" id="UP000264820">
    <property type="component" value="Unplaced"/>
</dbReference>
<dbReference type="Ensembl" id="ENSHCOT00000018090.1">
    <property type="protein sequence ID" value="ENSHCOP00000011384.1"/>
    <property type="gene ID" value="ENSHCOG00000014210.1"/>
</dbReference>
<dbReference type="Gene3D" id="6.10.250.1950">
    <property type="match status" value="1"/>
</dbReference>
<organism evidence="16 17">
    <name type="scientific">Hippocampus comes</name>
    <name type="common">Tiger tail seahorse</name>
    <dbReference type="NCBI Taxonomy" id="109280"/>
    <lineage>
        <taxon>Eukaryota</taxon>
        <taxon>Metazoa</taxon>
        <taxon>Chordata</taxon>
        <taxon>Craniata</taxon>
        <taxon>Vertebrata</taxon>
        <taxon>Euteleostomi</taxon>
        <taxon>Actinopterygii</taxon>
        <taxon>Neopterygii</taxon>
        <taxon>Teleostei</taxon>
        <taxon>Neoteleostei</taxon>
        <taxon>Acanthomorphata</taxon>
        <taxon>Syngnathiaria</taxon>
        <taxon>Syngnathiformes</taxon>
        <taxon>Syngnathoidei</taxon>
        <taxon>Syngnathidae</taxon>
        <taxon>Hippocampus</taxon>
    </lineage>
</organism>